<proteinExistence type="inferred from homology"/>
<evidence type="ECO:0000256" key="3">
    <source>
        <dbReference type="ARBA" id="ARBA00022723"/>
    </source>
</evidence>
<comment type="subunit">
    <text evidence="5">Heterodimer of a catalytic subunit and an accessory subunit.</text>
</comment>
<dbReference type="GO" id="GO:0008479">
    <property type="term" value="F:tRNA-guanosine(34) queuine transglycosylase activity"/>
    <property type="evidence" value="ECO:0007669"/>
    <property type="project" value="UniProtKB-UniRule"/>
</dbReference>
<comment type="cofactor">
    <cofactor evidence="5">
        <name>Zn(2+)</name>
        <dbReference type="ChEBI" id="CHEBI:29105"/>
    </cofactor>
    <text evidence="5">Binds 1 zinc ion per subunit.</text>
</comment>
<dbReference type="InterPro" id="IPR036511">
    <property type="entry name" value="TGT-like_sf"/>
</dbReference>
<dbReference type="Pfam" id="PF01702">
    <property type="entry name" value="TGT"/>
    <property type="match status" value="1"/>
</dbReference>
<reference evidence="9" key="1">
    <citation type="journal article" date="2013" name="Nat. Genet.">
        <title>The wheat powdery mildew genome shows the unique evolution of an obligate biotroph.</title>
        <authorList>
            <person name="Wicker T."/>
            <person name="Oberhaensli S."/>
            <person name="Parlange F."/>
            <person name="Buchmann J.P."/>
            <person name="Shatalina M."/>
            <person name="Roffler S."/>
            <person name="Ben-David R."/>
            <person name="Dolezel J."/>
            <person name="Simkova H."/>
            <person name="Schulze-Lefert P."/>
            <person name="Spanu P.D."/>
            <person name="Bruggmann R."/>
            <person name="Amselem J."/>
            <person name="Quesneville H."/>
            <person name="Ver Loren van Themaat E."/>
            <person name="Paape T."/>
            <person name="Shimizu K.K."/>
            <person name="Keller B."/>
        </authorList>
    </citation>
    <scope>NUCLEOTIDE SEQUENCE [LARGE SCALE GENOMIC DNA]</scope>
    <source>
        <strain evidence="9">96224</strain>
    </source>
</reference>
<sequence length="436" mass="48582">MNSANGKNLSFEILCEDYTATYGPRLGKLLIRGRRPIETPNFFGITSRGVIPHITPDVMASHIQVGGVHIALEDIFKKEDLSTSNKDSSLHEFAAVPRRVTTLLAPRRTPAVLAPNGNSNSSITIFALNGFQEISNKNYIGLTRKLSPDIAIAMADIPYGSGPGVKRVAKMVRRTQAWVSETIHEKSENQATFAPILPLKASEQSEYLEYISNHASDCIDGLALYSSSMLQDIPATISILRLPRLTLDEPSSPLDILRKITIGIDIFTVPFISNATDAGFALTFSFHLSPQFDGEVTKKTGKLSLGTDMWESVHSTSLIPLSDGCECYTCSHHHRAYVQHLLCAKEMLGWVLLQVHNHHILCEFFRSVRKSISSGCFPEDCEKFGELYSDFMPEKTRKPIRIKGYHFKKEDLSRENVDSESCESTRLDKYLGLQVD</sequence>
<dbReference type="PANTHER" id="PTHR46064:SF1">
    <property type="entry name" value="QUEUINE TRNA-RIBOSYLTRANSFERASE ACCESSORY SUBUNIT 2"/>
    <property type="match status" value="1"/>
</dbReference>
<comment type="subcellular location">
    <subcellularLocation>
        <location evidence="5">Cytoplasm</location>
    </subcellularLocation>
</comment>
<dbReference type="Gene3D" id="3.20.20.105">
    <property type="entry name" value="Queuine tRNA-ribosyltransferase-like"/>
    <property type="match status" value="1"/>
</dbReference>
<dbReference type="NCBIfam" id="TIGR00449">
    <property type="entry name" value="tgt_general"/>
    <property type="match status" value="1"/>
</dbReference>
<organism evidence="8">
    <name type="scientific">Blumeria graminis f. sp. tritici 96224</name>
    <dbReference type="NCBI Taxonomy" id="1268274"/>
    <lineage>
        <taxon>Eukaryota</taxon>
        <taxon>Fungi</taxon>
        <taxon>Dikarya</taxon>
        <taxon>Ascomycota</taxon>
        <taxon>Pezizomycotina</taxon>
        <taxon>Leotiomycetes</taxon>
        <taxon>Erysiphales</taxon>
        <taxon>Erysiphaceae</taxon>
        <taxon>Blumeria</taxon>
    </lineage>
</organism>
<feature type="binding site" evidence="5">
    <location>
        <position position="330"/>
    </location>
    <ligand>
        <name>Zn(2+)</name>
        <dbReference type="ChEBI" id="CHEBI:29105"/>
    </ligand>
</feature>
<evidence type="ECO:0000313" key="9">
    <source>
        <dbReference type="Proteomes" id="UP000053110"/>
    </source>
</evidence>
<reference evidence="8" key="3">
    <citation type="submission" date="2018-07" db="EMBL/GenBank/DDBJ databases">
        <authorList>
            <person name="Quirk P.G."/>
            <person name="Krulwich T.A."/>
        </authorList>
    </citation>
    <scope>NUCLEOTIDE SEQUENCE</scope>
    <source>
        <strain evidence="8">96224</strain>
    </source>
</reference>
<dbReference type="InterPro" id="IPR028592">
    <property type="entry name" value="QTRTD1"/>
</dbReference>
<evidence type="ECO:0000256" key="5">
    <source>
        <dbReference type="HAMAP-Rule" id="MF_03043"/>
    </source>
</evidence>
<keyword evidence="3 5" id="KW-0479">Metal-binding</keyword>
<keyword evidence="4 5" id="KW-0862">Zinc</keyword>
<dbReference type="InterPro" id="IPR050852">
    <property type="entry name" value="Queuine_tRNA-ribosyltrfase"/>
</dbReference>
<evidence type="ECO:0000256" key="1">
    <source>
        <dbReference type="ARBA" id="ARBA00022490"/>
    </source>
</evidence>
<evidence type="ECO:0000313" key="7">
    <source>
        <dbReference type="EMBL" id="EPQ61754.1"/>
    </source>
</evidence>
<evidence type="ECO:0000259" key="6">
    <source>
        <dbReference type="Pfam" id="PF01702"/>
    </source>
</evidence>
<feature type="binding site" evidence="5">
    <location>
        <position position="356"/>
    </location>
    <ligand>
        <name>Zn(2+)</name>
        <dbReference type="ChEBI" id="CHEBI:29105"/>
    </ligand>
</feature>
<dbReference type="HAMAP" id="MF_03043">
    <property type="entry name" value="QTRT2"/>
    <property type="match status" value="1"/>
</dbReference>
<keyword evidence="1 5" id="KW-0963">Cytoplasm</keyword>
<feature type="binding site" evidence="5">
    <location>
        <position position="327"/>
    </location>
    <ligand>
        <name>Zn(2+)</name>
        <dbReference type="ChEBI" id="CHEBI:29105"/>
    </ligand>
</feature>
<protein>
    <recommendedName>
        <fullName evidence="5">Queuine tRNA-ribosyltransferase accessory subunit 2</fullName>
    </recommendedName>
    <alternativeName>
        <fullName evidence="5">Queuine tRNA-ribosyltransferase domain-containing protein 1</fullName>
    </alternativeName>
</protein>
<accession>A0A061HC28</accession>
<dbReference type="EMBL" id="UIGY01000243">
    <property type="protein sequence ID" value="SUZ13632.1"/>
    <property type="molecule type" value="Genomic_DNA"/>
</dbReference>
<dbReference type="GO" id="GO:0006400">
    <property type="term" value="P:tRNA modification"/>
    <property type="evidence" value="ECO:0007669"/>
    <property type="project" value="InterPro"/>
</dbReference>
<comment type="function">
    <text evidence="5">Non-catalytic subunit of the queuine tRNA-ribosyltransferase (TGT) that catalyzes the base-exchange of a guanine (G) residue with queuine (Q) at position 34 (anticodon wobble position) in tRNAs with GU(N) anticodons (tRNA-Asp, -Asn, -His and -Tyr), resulting in the hypermodified nucleoside queuosine (7-(((4,5-cis-dihydroxy-2-cyclopenten-1-yl)amino)methyl)-7-deazaguanosine).</text>
</comment>
<dbReference type="SUPFAM" id="SSF51713">
    <property type="entry name" value="tRNA-guanine transglycosylase"/>
    <property type="match status" value="1"/>
</dbReference>
<comment type="similarity">
    <text evidence="5">Belongs to the queuine tRNA-ribosyltransferase family. QTRT2 subfamily.</text>
</comment>
<evidence type="ECO:0000313" key="8">
    <source>
        <dbReference type="EMBL" id="SUZ13632.1"/>
    </source>
</evidence>
<evidence type="ECO:0000256" key="4">
    <source>
        <dbReference type="ARBA" id="ARBA00022833"/>
    </source>
</evidence>
<dbReference type="PANTHER" id="PTHR46064">
    <property type="entry name" value="QUEUINE TRNA-RIBOSYLTRANSFERASE ACCESSORY SUBUNIT 2"/>
    <property type="match status" value="1"/>
</dbReference>
<reference evidence="7" key="2">
    <citation type="submission" date="2013-01" db="EMBL/GenBank/DDBJ databases">
        <title>The wheat powdery mildew genome reveals unique evolution of an obligate biotroph.</title>
        <authorList>
            <person name="Oberhaensli S."/>
            <person name="Wicker T."/>
            <person name="Keller B."/>
        </authorList>
    </citation>
    <scope>NUCLEOTIDE SEQUENCE</scope>
    <source>
        <strain evidence="7">96224</strain>
    </source>
</reference>
<dbReference type="Proteomes" id="UP000053110">
    <property type="component" value="Unassembled WGS sequence"/>
</dbReference>
<dbReference type="GO" id="GO:0046872">
    <property type="term" value="F:metal ion binding"/>
    <property type="evidence" value="ECO:0007669"/>
    <property type="project" value="UniProtKB-KW"/>
</dbReference>
<keyword evidence="2 5" id="KW-0819">tRNA processing</keyword>
<dbReference type="AlphaFoldDB" id="A0A061HC28"/>
<name>A0A061HC28_BLUGR</name>
<dbReference type="EMBL" id="KE375214">
    <property type="protein sequence ID" value="EPQ61754.1"/>
    <property type="molecule type" value="Genomic_DNA"/>
</dbReference>
<feature type="domain" description="tRNA-guanine(15) transglycosylase-like" evidence="6">
    <location>
        <begin position="24"/>
        <end position="387"/>
    </location>
</feature>
<evidence type="ECO:0000256" key="2">
    <source>
        <dbReference type="ARBA" id="ARBA00022694"/>
    </source>
</evidence>
<dbReference type="GO" id="GO:0005737">
    <property type="term" value="C:cytoplasm"/>
    <property type="evidence" value="ECO:0007669"/>
    <property type="project" value="UniProtKB-SubCell"/>
</dbReference>
<gene>
    <name evidence="7" type="ORF">BGT96224_4902</name>
    <name evidence="8" type="ORF">BGT96224V2_LOCUS6806</name>
</gene>
<dbReference type="HOGENOM" id="CLU_037350_1_0_1"/>
<dbReference type="OrthoDB" id="27601at2759"/>
<feature type="binding site" evidence="5">
    <location>
        <position position="325"/>
    </location>
    <ligand>
        <name>Zn(2+)</name>
        <dbReference type="ChEBI" id="CHEBI:29105"/>
    </ligand>
</feature>
<dbReference type="InterPro" id="IPR002616">
    <property type="entry name" value="tRNA_ribo_trans-like"/>
</dbReference>